<keyword evidence="3" id="KW-1185">Reference proteome</keyword>
<feature type="compositionally biased region" description="Basic residues" evidence="1">
    <location>
        <begin position="52"/>
        <end position="61"/>
    </location>
</feature>
<reference evidence="2" key="1">
    <citation type="submission" date="2016-03" db="EMBL/GenBank/DDBJ databases">
        <title>Draft genome sequence of Rosellinia necatrix.</title>
        <authorList>
            <person name="Kanematsu S."/>
        </authorList>
    </citation>
    <scope>NUCLEOTIDE SEQUENCE [LARGE SCALE GENOMIC DNA]</scope>
    <source>
        <strain evidence="2">W97</strain>
    </source>
</reference>
<name>A0A1S8A7S2_ROSNE</name>
<dbReference type="Proteomes" id="UP000054516">
    <property type="component" value="Unassembled WGS sequence"/>
</dbReference>
<evidence type="ECO:0000313" key="2">
    <source>
        <dbReference type="EMBL" id="GAW25985.1"/>
    </source>
</evidence>
<organism evidence="2">
    <name type="scientific">Rosellinia necatrix</name>
    <name type="common">White root-rot fungus</name>
    <dbReference type="NCBI Taxonomy" id="77044"/>
    <lineage>
        <taxon>Eukaryota</taxon>
        <taxon>Fungi</taxon>
        <taxon>Dikarya</taxon>
        <taxon>Ascomycota</taxon>
        <taxon>Pezizomycotina</taxon>
        <taxon>Sordariomycetes</taxon>
        <taxon>Xylariomycetidae</taxon>
        <taxon>Xylariales</taxon>
        <taxon>Xylariaceae</taxon>
        <taxon>Rosellinia</taxon>
    </lineage>
</organism>
<feature type="region of interest" description="Disordered" evidence="1">
    <location>
        <begin position="33"/>
        <end position="61"/>
    </location>
</feature>
<accession>A0A1S8A7S2</accession>
<dbReference type="AlphaFoldDB" id="A0A1S8A7S2"/>
<proteinExistence type="predicted"/>
<evidence type="ECO:0000256" key="1">
    <source>
        <dbReference type="SAM" id="MobiDB-lite"/>
    </source>
</evidence>
<dbReference type="EMBL" id="DF977462">
    <property type="protein sequence ID" value="GAW25985.1"/>
    <property type="molecule type" value="Genomic_DNA"/>
</dbReference>
<evidence type="ECO:0000313" key="3">
    <source>
        <dbReference type="Proteomes" id="UP000054516"/>
    </source>
</evidence>
<gene>
    <name evidence="2" type="ORF">SAMD00023353_1701470</name>
</gene>
<sequence>MLDWHPKPQSVQLPYFTSPLTRRRLGHLTTTTWRKMGNAGPGGRGHDFFTQGRKRIGYTDT</sequence>
<protein>
    <submittedName>
        <fullName evidence="2">Uncharacterized protein</fullName>
    </submittedName>
</protein>